<evidence type="ECO:0000256" key="3">
    <source>
        <dbReference type="ARBA" id="ARBA00012944"/>
    </source>
</evidence>
<feature type="transmembrane region" description="Helical" evidence="18">
    <location>
        <begin position="206"/>
        <end position="225"/>
    </location>
</feature>
<evidence type="ECO:0000256" key="6">
    <source>
        <dbReference type="ARBA" id="ARBA00022660"/>
    </source>
</evidence>
<organism evidence="21">
    <name type="scientific">Vargula tsujii</name>
    <dbReference type="NCBI Taxonomy" id="335805"/>
    <lineage>
        <taxon>Eukaryota</taxon>
        <taxon>Metazoa</taxon>
        <taxon>Ecdysozoa</taxon>
        <taxon>Arthropoda</taxon>
        <taxon>Crustacea</taxon>
        <taxon>Oligostraca</taxon>
        <taxon>Ostracoda</taxon>
        <taxon>Myodocopa</taxon>
        <taxon>Myodocopida</taxon>
        <taxon>Cypridinoidea</taxon>
        <taxon>Cypridinidae</taxon>
        <taxon>Vargula</taxon>
    </lineage>
</organism>
<dbReference type="EC" id="7.1.1.2" evidence="3"/>
<evidence type="ECO:0000256" key="12">
    <source>
        <dbReference type="ARBA" id="ARBA00023027"/>
    </source>
</evidence>
<dbReference type="PANTHER" id="PTHR42829:SF2">
    <property type="entry name" value="NADH-UBIQUINONE OXIDOREDUCTASE CHAIN 5"/>
    <property type="match status" value="1"/>
</dbReference>
<feature type="transmembrane region" description="Helical" evidence="18">
    <location>
        <begin position="324"/>
        <end position="346"/>
    </location>
</feature>
<evidence type="ECO:0000259" key="19">
    <source>
        <dbReference type="Pfam" id="PF00361"/>
    </source>
</evidence>
<evidence type="ECO:0000256" key="10">
    <source>
        <dbReference type="ARBA" id="ARBA00022982"/>
    </source>
</evidence>
<evidence type="ECO:0000256" key="14">
    <source>
        <dbReference type="ARBA" id="ARBA00023128"/>
    </source>
</evidence>
<keyword evidence="15 18" id="KW-0472">Membrane</keyword>
<accession>A0A345WJY0</accession>
<dbReference type="GO" id="GO:0015990">
    <property type="term" value="P:electron transport coupled proton transport"/>
    <property type="evidence" value="ECO:0007669"/>
    <property type="project" value="TreeGrafter"/>
</dbReference>
<feature type="transmembrane region" description="Helical" evidence="18">
    <location>
        <begin position="7"/>
        <end position="29"/>
    </location>
</feature>
<feature type="transmembrane region" description="Helical" evidence="18">
    <location>
        <begin position="107"/>
        <end position="126"/>
    </location>
</feature>
<dbReference type="Pfam" id="PF00361">
    <property type="entry name" value="Proton_antipo_M"/>
    <property type="match status" value="1"/>
</dbReference>
<evidence type="ECO:0000256" key="15">
    <source>
        <dbReference type="ARBA" id="ARBA00023136"/>
    </source>
</evidence>
<keyword evidence="5" id="KW-0813">Transport</keyword>
<evidence type="ECO:0000256" key="11">
    <source>
        <dbReference type="ARBA" id="ARBA00022989"/>
    </source>
</evidence>
<feature type="transmembrane region" description="Helical" evidence="18">
    <location>
        <begin position="172"/>
        <end position="194"/>
    </location>
</feature>
<dbReference type="GO" id="GO:0042773">
    <property type="term" value="P:ATP synthesis coupled electron transport"/>
    <property type="evidence" value="ECO:0007669"/>
    <property type="project" value="InterPro"/>
</dbReference>
<evidence type="ECO:0000259" key="20">
    <source>
        <dbReference type="Pfam" id="PF06455"/>
    </source>
</evidence>
<name>A0A345WJY0_9CRUS</name>
<keyword evidence="6" id="KW-0679">Respiratory chain</keyword>
<evidence type="ECO:0000313" key="21">
    <source>
        <dbReference type="EMBL" id="AXJ93386.1"/>
    </source>
</evidence>
<evidence type="ECO:0000256" key="7">
    <source>
        <dbReference type="ARBA" id="ARBA00022692"/>
    </source>
</evidence>
<dbReference type="InterPro" id="IPR010934">
    <property type="entry name" value="NADH_DH_su5_C"/>
</dbReference>
<keyword evidence="10" id="KW-0249">Electron transport</keyword>
<feature type="transmembrane region" description="Helical" evidence="18">
    <location>
        <begin position="49"/>
        <end position="73"/>
    </location>
</feature>
<evidence type="ECO:0000256" key="5">
    <source>
        <dbReference type="ARBA" id="ARBA00022448"/>
    </source>
</evidence>
<comment type="subcellular location">
    <subcellularLocation>
        <location evidence="2">Mitochondrion inner membrane</location>
        <topology evidence="2">Multi-pass membrane protein</topology>
    </subcellularLocation>
</comment>
<comment type="catalytic activity">
    <reaction evidence="17">
        <text>a ubiquinone + NADH + 5 H(+)(in) = a ubiquinol + NAD(+) + 4 H(+)(out)</text>
        <dbReference type="Rhea" id="RHEA:29091"/>
        <dbReference type="Rhea" id="RHEA-COMP:9565"/>
        <dbReference type="Rhea" id="RHEA-COMP:9566"/>
        <dbReference type="ChEBI" id="CHEBI:15378"/>
        <dbReference type="ChEBI" id="CHEBI:16389"/>
        <dbReference type="ChEBI" id="CHEBI:17976"/>
        <dbReference type="ChEBI" id="CHEBI:57540"/>
        <dbReference type="ChEBI" id="CHEBI:57945"/>
        <dbReference type="EC" id="7.1.1.2"/>
    </reaction>
</comment>
<sequence>MKNLSYFGSVFLLLSGVSLISVGGFNFLLDSGVVGSLDFMSYNSYISGSFMQMDSMSCLFAGVVMYISGLVSLYGEWYVGNKGRFFMLVFLFVFSMVLLILSPSFFVFMWGWDLLGLVSYCLVIYYQDVGTYNAGMITALSNRVGDSALLFVMVIYSSVGSWDFSIFPGDPILLSLMVLVGMTKSAQLPFCAWLPAAMAAPTPVSALVHSSTLVTAGVYLLIRYLGDSGSLTLTFLGLMTSCMAGFNAMMGFDFKKMIALSTLSQLGLMMTSMGLGYSTLAYYHLLTHAVVKALLFLSAGGFMHNSFGLQDIRLVFGSGRSYPWLSGCLLYSSLALSGLPFLACFYSKEPILQESLGWGSLMVVLLFMAGGMTSAYSLRVMYYLYGQGYSKNSYVNTEEYNSQMYIPTGGLLLMSVVLGGSVGWLLVELVISVSCSFTYIPWVMILLALSISSSTSNYKWGGNVLERFVGSLLFLPLLSGMFSSYKFLQVGGYIMKYEESGWSELVGGQGGYQGASNMMGEIHKYQVSKYMVGVILWLVMVMFV</sequence>
<evidence type="ECO:0000256" key="8">
    <source>
        <dbReference type="ARBA" id="ARBA00022792"/>
    </source>
</evidence>
<dbReference type="GO" id="GO:0003954">
    <property type="term" value="F:NADH dehydrogenase activity"/>
    <property type="evidence" value="ECO:0007669"/>
    <property type="project" value="TreeGrafter"/>
</dbReference>
<keyword evidence="8" id="KW-0999">Mitochondrion inner membrane</keyword>
<geneLocation type="mitochondrion" evidence="21"/>
<reference evidence="21" key="1">
    <citation type="submission" date="2018-01" db="EMBL/GenBank/DDBJ databases">
        <authorList>
            <person name="Gaut B.S."/>
            <person name="Morton B.R."/>
            <person name="Clegg M.T."/>
            <person name="Duvall M.R."/>
        </authorList>
    </citation>
    <scope>NUCLEOTIDE SEQUENCE</scope>
</reference>
<evidence type="ECO:0000256" key="4">
    <source>
        <dbReference type="ARBA" id="ARBA00021096"/>
    </source>
</evidence>
<feature type="transmembrane region" description="Helical" evidence="18">
    <location>
        <begin position="85"/>
        <end position="101"/>
    </location>
</feature>
<dbReference type="GO" id="GO:0008137">
    <property type="term" value="F:NADH dehydrogenase (ubiquinone) activity"/>
    <property type="evidence" value="ECO:0007669"/>
    <property type="project" value="UniProtKB-EC"/>
</dbReference>
<evidence type="ECO:0000256" key="13">
    <source>
        <dbReference type="ARBA" id="ARBA00023075"/>
    </source>
</evidence>
<feature type="transmembrane region" description="Helical" evidence="18">
    <location>
        <begin position="439"/>
        <end position="456"/>
    </location>
</feature>
<feature type="transmembrane region" description="Helical" evidence="18">
    <location>
        <begin position="527"/>
        <end position="543"/>
    </location>
</feature>
<feature type="domain" description="NADH:quinone oxidoreductase/Mrp antiporter transmembrane" evidence="19">
    <location>
        <begin position="104"/>
        <end position="372"/>
    </location>
</feature>
<feature type="transmembrane region" description="Helical" evidence="18">
    <location>
        <begin position="147"/>
        <end position="166"/>
    </location>
</feature>
<evidence type="ECO:0000256" key="17">
    <source>
        <dbReference type="ARBA" id="ARBA00049551"/>
    </source>
</evidence>
<feature type="transmembrane region" description="Helical" evidence="18">
    <location>
        <begin position="468"/>
        <end position="488"/>
    </location>
</feature>
<feature type="transmembrane region" description="Helical" evidence="18">
    <location>
        <begin position="405"/>
        <end position="427"/>
    </location>
</feature>
<feature type="transmembrane region" description="Helical" evidence="18">
    <location>
        <begin position="358"/>
        <end position="385"/>
    </location>
</feature>
<feature type="transmembrane region" description="Helical" evidence="18">
    <location>
        <begin position="231"/>
        <end position="254"/>
    </location>
</feature>
<gene>
    <name evidence="21" type="primary">nad5</name>
</gene>
<dbReference type="EMBL" id="MG767172">
    <property type="protein sequence ID" value="AXJ93386.1"/>
    <property type="molecule type" value="Genomic_DNA"/>
</dbReference>
<evidence type="ECO:0000256" key="2">
    <source>
        <dbReference type="ARBA" id="ARBA00004448"/>
    </source>
</evidence>
<dbReference type="PANTHER" id="PTHR42829">
    <property type="entry name" value="NADH-UBIQUINONE OXIDOREDUCTASE CHAIN 5"/>
    <property type="match status" value="1"/>
</dbReference>
<dbReference type="AlphaFoldDB" id="A0A345WJY0"/>
<keyword evidence="9" id="KW-1278">Translocase</keyword>
<keyword evidence="11 18" id="KW-1133">Transmembrane helix</keyword>
<evidence type="ECO:0000256" key="16">
    <source>
        <dbReference type="ARBA" id="ARBA00031027"/>
    </source>
</evidence>
<dbReference type="Pfam" id="PF06455">
    <property type="entry name" value="NADH5_C"/>
    <property type="match status" value="1"/>
</dbReference>
<keyword evidence="14 21" id="KW-0496">Mitochondrion</keyword>
<proteinExistence type="predicted"/>
<protein>
    <recommendedName>
        <fullName evidence="4">NADH-ubiquinone oxidoreductase chain 5</fullName>
        <ecNumber evidence="3">7.1.1.2</ecNumber>
    </recommendedName>
    <alternativeName>
        <fullName evidence="16">NADH dehydrogenase subunit 5</fullName>
    </alternativeName>
</protein>
<comment type="function">
    <text evidence="1">Core subunit of the mitochondrial membrane respiratory chain NADH dehydrogenase (Complex I) that is believed to belong to the minimal assembly required for catalysis. Complex I functions in the transfer of electrons from NADH to the respiratory chain. The immediate electron acceptor for the enzyme is believed to be ubiquinone.</text>
</comment>
<evidence type="ECO:0000256" key="9">
    <source>
        <dbReference type="ARBA" id="ARBA00022967"/>
    </source>
</evidence>
<dbReference type="PRINTS" id="PR01434">
    <property type="entry name" value="NADHDHGNASE5"/>
</dbReference>
<dbReference type="InterPro" id="IPR001750">
    <property type="entry name" value="ND/Mrp_TM"/>
</dbReference>
<evidence type="ECO:0000256" key="18">
    <source>
        <dbReference type="SAM" id="Phobius"/>
    </source>
</evidence>
<dbReference type="GO" id="GO:0005743">
    <property type="term" value="C:mitochondrial inner membrane"/>
    <property type="evidence" value="ECO:0007669"/>
    <property type="project" value="UniProtKB-SubCell"/>
</dbReference>
<keyword evidence="13" id="KW-0830">Ubiquinone</keyword>
<feature type="domain" description="NADH dehydrogenase subunit 5 C-terminal" evidence="20">
    <location>
        <begin position="376"/>
        <end position="543"/>
    </location>
</feature>
<keyword evidence="7 18" id="KW-0812">Transmembrane</keyword>
<dbReference type="InterPro" id="IPR003945">
    <property type="entry name" value="NU5C-like"/>
</dbReference>
<keyword evidence="12" id="KW-0520">NAD</keyword>
<evidence type="ECO:0000256" key="1">
    <source>
        <dbReference type="ARBA" id="ARBA00003257"/>
    </source>
</evidence>